<sequence length="117" mass="13204">MNRPSARPFPFRPLLRRVGILAGISLSLALALITYLYGVQDQFFGRVFGAFFVFFWLLAVTFLGVVPFVNWAAANWFGKMWAEPAPEPVRRAKANPTPPTIRKPTRTATRLNPTQQP</sequence>
<feature type="region of interest" description="Disordered" evidence="1">
    <location>
        <begin position="88"/>
        <end position="117"/>
    </location>
</feature>
<feature type="transmembrane region" description="Helical" evidence="2">
    <location>
        <begin position="50"/>
        <end position="73"/>
    </location>
</feature>
<proteinExistence type="predicted"/>
<organism evidence="3 4">
    <name type="scientific">Hymenobacter perfusus</name>
    <dbReference type="NCBI Taxonomy" id="1236770"/>
    <lineage>
        <taxon>Bacteria</taxon>
        <taxon>Pseudomonadati</taxon>
        <taxon>Bacteroidota</taxon>
        <taxon>Cytophagia</taxon>
        <taxon>Cytophagales</taxon>
        <taxon>Hymenobacteraceae</taxon>
        <taxon>Hymenobacter</taxon>
    </lineage>
</organism>
<keyword evidence="2" id="KW-0472">Membrane</keyword>
<dbReference type="Proteomes" id="UP000270291">
    <property type="component" value="Unassembled WGS sequence"/>
</dbReference>
<keyword evidence="2" id="KW-1133">Transmembrane helix</keyword>
<evidence type="ECO:0008006" key="5">
    <source>
        <dbReference type="Google" id="ProtNLM"/>
    </source>
</evidence>
<name>A0A3R9P0Q1_9BACT</name>
<evidence type="ECO:0000256" key="1">
    <source>
        <dbReference type="SAM" id="MobiDB-lite"/>
    </source>
</evidence>
<comment type="caution">
    <text evidence="3">The sequence shown here is derived from an EMBL/GenBank/DDBJ whole genome shotgun (WGS) entry which is preliminary data.</text>
</comment>
<dbReference type="OrthoDB" id="894356at2"/>
<keyword evidence="4" id="KW-1185">Reference proteome</keyword>
<dbReference type="EMBL" id="RWIU01000001">
    <property type="protein sequence ID" value="RSK46090.1"/>
    <property type="molecule type" value="Genomic_DNA"/>
</dbReference>
<evidence type="ECO:0000313" key="4">
    <source>
        <dbReference type="Proteomes" id="UP000270291"/>
    </source>
</evidence>
<gene>
    <name evidence="3" type="ORF">EI293_02660</name>
</gene>
<evidence type="ECO:0000256" key="2">
    <source>
        <dbReference type="SAM" id="Phobius"/>
    </source>
</evidence>
<evidence type="ECO:0000313" key="3">
    <source>
        <dbReference type="EMBL" id="RSK46090.1"/>
    </source>
</evidence>
<reference evidence="3 4" key="1">
    <citation type="submission" date="2018-12" db="EMBL/GenBank/DDBJ databases">
        <authorList>
            <person name="Feng G."/>
            <person name="Zhu H."/>
        </authorList>
    </citation>
    <scope>NUCLEOTIDE SEQUENCE [LARGE SCALE GENOMIC DNA]</scope>
    <source>
        <strain evidence="3 4">LMG 26000</strain>
    </source>
</reference>
<dbReference type="RefSeq" id="WP_125435414.1">
    <property type="nucleotide sequence ID" value="NZ_RWIU01000001.1"/>
</dbReference>
<keyword evidence="2" id="KW-0812">Transmembrane</keyword>
<accession>A0A3R9P0Q1</accession>
<dbReference type="AlphaFoldDB" id="A0A3R9P0Q1"/>
<feature type="transmembrane region" description="Helical" evidence="2">
    <location>
        <begin position="20"/>
        <end position="38"/>
    </location>
</feature>
<protein>
    <recommendedName>
        <fullName evidence="5">DUF2798 domain-containing protein</fullName>
    </recommendedName>
</protein>